<evidence type="ECO:0000313" key="2">
    <source>
        <dbReference type="Proteomes" id="UP000292884"/>
    </source>
</evidence>
<comment type="caution">
    <text evidence="1">The sequence shown here is derived from an EMBL/GenBank/DDBJ whole genome shotgun (WGS) entry which is preliminary data.</text>
</comment>
<proteinExistence type="predicted"/>
<dbReference type="EMBL" id="SJSK01000002">
    <property type="protein sequence ID" value="TCC91547.1"/>
    <property type="molecule type" value="Genomic_DNA"/>
</dbReference>
<protein>
    <recommendedName>
        <fullName evidence="3">Glycolipid-binding domain-containing protein</fullName>
    </recommendedName>
</protein>
<dbReference type="Pfam" id="PF06475">
    <property type="entry name" value="Glycolipid_bind"/>
    <property type="match status" value="1"/>
</dbReference>
<dbReference type="SUPFAM" id="SSF159275">
    <property type="entry name" value="PA1994-like"/>
    <property type="match status" value="1"/>
</dbReference>
<keyword evidence="2" id="KW-1185">Reference proteome</keyword>
<evidence type="ECO:0000313" key="1">
    <source>
        <dbReference type="EMBL" id="TCC91547.1"/>
    </source>
</evidence>
<reference evidence="1 2" key="1">
    <citation type="submission" date="2019-02" db="EMBL/GenBank/DDBJ databases">
        <title>Pedobacter sp. RP-1-13 sp. nov., isolated from Arctic soil.</title>
        <authorList>
            <person name="Dahal R.H."/>
        </authorList>
    </citation>
    <scope>NUCLEOTIDE SEQUENCE [LARGE SCALE GENOMIC DNA]</scope>
    <source>
        <strain evidence="1 2">RP-1-13</strain>
    </source>
</reference>
<dbReference type="OrthoDB" id="9814791at2"/>
<dbReference type="Proteomes" id="UP000292884">
    <property type="component" value="Unassembled WGS sequence"/>
</dbReference>
<sequence length="203" mass="24069">MDRMPAYNSSNRMKHSSTMKTIIWKGIFYNSLEYFQLSENKDAILVKSKIIGTFKDKTYLVEYSLNIDKEWKVFNFEIEFEINNSKKKINGVKNNNEWKINGKTNTQFTNFDFIDTSLSPFTNTLPIKNLRLNDSQEKEINVIYIDILEQIIEPVKQKYRKNSDINYRYENIPNDFAADIDVDEFGLVIFYPTLFKRMTTIDT</sequence>
<organism evidence="1 2">
    <name type="scientific">Pedobacter frigiditerrae</name>
    <dbReference type="NCBI Taxonomy" id="2530452"/>
    <lineage>
        <taxon>Bacteria</taxon>
        <taxon>Pseudomonadati</taxon>
        <taxon>Bacteroidota</taxon>
        <taxon>Sphingobacteriia</taxon>
        <taxon>Sphingobacteriales</taxon>
        <taxon>Sphingobacteriaceae</taxon>
        <taxon>Pedobacter</taxon>
    </lineage>
</organism>
<dbReference type="RefSeq" id="WP_131552485.1">
    <property type="nucleotide sequence ID" value="NZ_SJSK01000002.1"/>
</dbReference>
<gene>
    <name evidence="1" type="ORF">EZ428_07215</name>
</gene>
<evidence type="ECO:0008006" key="3">
    <source>
        <dbReference type="Google" id="ProtNLM"/>
    </source>
</evidence>
<name>A0A4R0MXE6_9SPHI</name>
<dbReference type="AlphaFoldDB" id="A0A4R0MXE6"/>
<dbReference type="InterPro" id="IPR009467">
    <property type="entry name" value="Glycolipid-bd_prot_put"/>
</dbReference>
<accession>A0A4R0MXE6</accession>